<dbReference type="EMBL" id="CP022752">
    <property type="protein sequence ID" value="ASU77292.1"/>
    <property type="molecule type" value="Genomic_DNA"/>
</dbReference>
<protein>
    <submittedName>
        <fullName evidence="2">Uncharacterized protein</fullName>
    </submittedName>
</protein>
<dbReference type="KEGG" id="aey:CDG81_02035"/>
<evidence type="ECO:0000256" key="1">
    <source>
        <dbReference type="SAM" id="MobiDB-lite"/>
    </source>
</evidence>
<dbReference type="RefSeq" id="WP_094904539.1">
    <property type="nucleotide sequence ID" value="NZ_CP022752.1"/>
</dbReference>
<feature type="compositionally biased region" description="Low complexity" evidence="1">
    <location>
        <begin position="386"/>
        <end position="399"/>
    </location>
</feature>
<proteinExistence type="predicted"/>
<accession>A0A223RN30</accession>
<dbReference type="OrthoDB" id="3624011at2"/>
<feature type="compositionally biased region" description="Basic and acidic residues" evidence="1">
    <location>
        <begin position="358"/>
        <end position="382"/>
    </location>
</feature>
<dbReference type="SUPFAM" id="SSF140453">
    <property type="entry name" value="EsxAB dimer-like"/>
    <property type="match status" value="1"/>
</dbReference>
<sequence length="399" mass="40888">MAGELDTEVLDRPDTCRGTAEWLGELAGGITEVADTVAQQRSASESFWRGTAADAARGELGGHGKNADDLESAINKVKSALEVFADEIDTVNERMTDARDIARGAGLVINGTKILPPKPSPNGPAGRPNGPSGAEEQKQKAFEEAGRTVEDARTKQEDAHRELEGQLEDPIGTFNTVKTHVMRAVTGGLTAVKTSSDSAATLLQNARTLDGQAKEMDRLARAADHSSEATGAKVAAMQNRAKGKVANVRGERTGRLAEKLGRGGDIIAADASKYVKGGSKLADGAGSVLRGVPYLGTAATVVSEGIDYASGTDTAGEAAMDAGASLSGAAVGGAAGAALGSAIFRGWHRGRWSSREYGRGFPRDRGGKSADGRVGGTRDVRGEFSGAGTAAAPSGSVDG</sequence>
<name>A0A223RN30_9ACTN</name>
<dbReference type="InterPro" id="IPR036689">
    <property type="entry name" value="ESAT-6-like_sf"/>
</dbReference>
<evidence type="ECO:0000313" key="3">
    <source>
        <dbReference type="Proteomes" id="UP000215043"/>
    </source>
</evidence>
<feature type="region of interest" description="Disordered" evidence="1">
    <location>
        <begin position="110"/>
        <end position="162"/>
    </location>
</feature>
<feature type="region of interest" description="Disordered" evidence="1">
    <location>
        <begin position="358"/>
        <end position="399"/>
    </location>
</feature>
<dbReference type="Proteomes" id="UP000215043">
    <property type="component" value="Chromosome"/>
</dbReference>
<reference evidence="2 3" key="1">
    <citation type="submission" date="2017-08" db="EMBL/GenBank/DDBJ databases">
        <title>The complete genome sequence of moderately halophilic actinomycete Actinopolyspora erythraea YIM 90600, the producer of novel erythromycin, novel actinopolysporins A-C and tubercidin.</title>
        <authorList>
            <person name="Yin M."/>
            <person name="Tang S."/>
        </authorList>
    </citation>
    <scope>NUCLEOTIDE SEQUENCE [LARGE SCALE GENOMIC DNA]</scope>
    <source>
        <strain evidence="2 3">YIM 90600</strain>
    </source>
</reference>
<gene>
    <name evidence="2" type="ORF">CDG81_02035</name>
</gene>
<evidence type="ECO:0000313" key="2">
    <source>
        <dbReference type="EMBL" id="ASU77292.1"/>
    </source>
</evidence>
<organism evidence="2 3">
    <name type="scientific">Actinopolyspora erythraea</name>
    <dbReference type="NCBI Taxonomy" id="414996"/>
    <lineage>
        <taxon>Bacteria</taxon>
        <taxon>Bacillati</taxon>
        <taxon>Actinomycetota</taxon>
        <taxon>Actinomycetes</taxon>
        <taxon>Actinopolysporales</taxon>
        <taxon>Actinopolysporaceae</taxon>
        <taxon>Actinopolyspora</taxon>
    </lineage>
</organism>
<dbReference type="Gene3D" id="1.10.287.1060">
    <property type="entry name" value="ESAT-6-like"/>
    <property type="match status" value="1"/>
</dbReference>
<dbReference type="AlphaFoldDB" id="A0A223RN30"/>
<feature type="compositionally biased region" description="Basic and acidic residues" evidence="1">
    <location>
        <begin position="135"/>
        <end position="162"/>
    </location>
</feature>